<comment type="subcellular location">
    <subcellularLocation>
        <location evidence="1">Nucleus</location>
    </subcellularLocation>
</comment>
<comment type="caution">
    <text evidence="4">The sequence shown here is derived from an EMBL/GenBank/DDBJ whole genome shotgun (WGS) entry which is preliminary data.</text>
</comment>
<gene>
    <name evidence="4" type="ORF">Scep_024439</name>
</gene>
<proteinExistence type="predicted"/>
<sequence>MAPDEIYSSEEDDLESSRSTDVNARGQITSTISQQQLQMLQSLVPNIMNTRDERTILEATHDYLRRIREETERIQKELSSPGRVHESESATQRSQITNVEVEELWERRFVVKVSWRREYAGAAGNVQRVIECLDAKIKMVSIAVGEGADPTLMLTTAFIKMGVAPKVPSSLGPYGRGPTIEQRQWR</sequence>
<dbReference type="PANTHER" id="PTHR31945:SF26">
    <property type="entry name" value="TRANSCRIPTION FACTOR BHLH35"/>
    <property type="match status" value="1"/>
</dbReference>
<evidence type="ECO:0000256" key="1">
    <source>
        <dbReference type="ARBA" id="ARBA00004123"/>
    </source>
</evidence>
<protein>
    <recommendedName>
        <fullName evidence="6">BHLH domain-containing protein</fullName>
    </recommendedName>
</protein>
<feature type="region of interest" description="Disordered" evidence="3">
    <location>
        <begin position="1"/>
        <end position="23"/>
    </location>
</feature>
<keyword evidence="5" id="KW-1185">Reference proteome</keyword>
<dbReference type="Proteomes" id="UP001419268">
    <property type="component" value="Unassembled WGS sequence"/>
</dbReference>
<name>A0AAP0HYG7_9MAGN</name>
<dbReference type="GO" id="GO:0005634">
    <property type="term" value="C:nucleus"/>
    <property type="evidence" value="ECO:0007669"/>
    <property type="project" value="UniProtKB-SubCell"/>
</dbReference>
<evidence type="ECO:0000256" key="2">
    <source>
        <dbReference type="ARBA" id="ARBA00023242"/>
    </source>
</evidence>
<evidence type="ECO:0000256" key="3">
    <source>
        <dbReference type="SAM" id="MobiDB-lite"/>
    </source>
</evidence>
<keyword evidence="2" id="KW-0539">Nucleus</keyword>
<organism evidence="4 5">
    <name type="scientific">Stephania cephalantha</name>
    <dbReference type="NCBI Taxonomy" id="152367"/>
    <lineage>
        <taxon>Eukaryota</taxon>
        <taxon>Viridiplantae</taxon>
        <taxon>Streptophyta</taxon>
        <taxon>Embryophyta</taxon>
        <taxon>Tracheophyta</taxon>
        <taxon>Spermatophyta</taxon>
        <taxon>Magnoliopsida</taxon>
        <taxon>Ranunculales</taxon>
        <taxon>Menispermaceae</taxon>
        <taxon>Menispermoideae</taxon>
        <taxon>Cissampelideae</taxon>
        <taxon>Stephania</taxon>
    </lineage>
</organism>
<accession>A0AAP0HYG7</accession>
<dbReference type="GO" id="GO:0043565">
    <property type="term" value="F:sequence-specific DNA binding"/>
    <property type="evidence" value="ECO:0007669"/>
    <property type="project" value="TreeGrafter"/>
</dbReference>
<dbReference type="GO" id="GO:0003700">
    <property type="term" value="F:DNA-binding transcription factor activity"/>
    <property type="evidence" value="ECO:0007669"/>
    <property type="project" value="TreeGrafter"/>
</dbReference>
<evidence type="ECO:0000313" key="5">
    <source>
        <dbReference type="Proteomes" id="UP001419268"/>
    </source>
</evidence>
<dbReference type="AlphaFoldDB" id="A0AAP0HYG7"/>
<dbReference type="PANTHER" id="PTHR31945">
    <property type="entry name" value="TRANSCRIPTION FACTOR SCREAM2-RELATED"/>
    <property type="match status" value="1"/>
</dbReference>
<evidence type="ECO:0008006" key="6">
    <source>
        <dbReference type="Google" id="ProtNLM"/>
    </source>
</evidence>
<dbReference type="EMBL" id="JBBNAG010000010">
    <property type="protein sequence ID" value="KAK9101009.1"/>
    <property type="molecule type" value="Genomic_DNA"/>
</dbReference>
<reference evidence="4 5" key="1">
    <citation type="submission" date="2024-01" db="EMBL/GenBank/DDBJ databases">
        <title>Genome assemblies of Stephania.</title>
        <authorList>
            <person name="Yang L."/>
        </authorList>
    </citation>
    <scope>NUCLEOTIDE SEQUENCE [LARGE SCALE GENOMIC DNA]</scope>
    <source>
        <strain evidence="4">JXDWG</strain>
        <tissue evidence="4">Leaf</tissue>
    </source>
</reference>
<evidence type="ECO:0000313" key="4">
    <source>
        <dbReference type="EMBL" id="KAK9101009.1"/>
    </source>
</evidence>
<dbReference type="InterPro" id="IPR051358">
    <property type="entry name" value="TF_AMS/ICE1/BHLH6-like"/>
</dbReference>